<dbReference type="PANTHER" id="PTHR30404:SF6">
    <property type="entry name" value="N-ACETYLMURAMOYL-L-ALANINE AMIDASE AMIB"/>
    <property type="match status" value="1"/>
</dbReference>
<dbReference type="CDD" id="cd00118">
    <property type="entry name" value="LysM"/>
    <property type="match status" value="1"/>
</dbReference>
<keyword evidence="13" id="KW-1185">Reference proteome</keyword>
<dbReference type="Gene3D" id="3.40.630.40">
    <property type="entry name" value="Zn-dependent exopeptidases"/>
    <property type="match status" value="1"/>
</dbReference>
<dbReference type="GO" id="GO:0008745">
    <property type="term" value="F:N-acetylmuramoyl-L-alanine amidase activity"/>
    <property type="evidence" value="ECO:0007669"/>
    <property type="project" value="UniProtKB-EC"/>
</dbReference>
<comment type="similarity">
    <text evidence="3">Belongs to the N-acetylmuramoyl-L-alanine amidase 3 family.</text>
</comment>
<feature type="signal peptide" evidence="10">
    <location>
        <begin position="1"/>
        <end position="26"/>
    </location>
</feature>
<dbReference type="InterPro" id="IPR018392">
    <property type="entry name" value="LysM"/>
</dbReference>
<evidence type="ECO:0000256" key="1">
    <source>
        <dbReference type="ARBA" id="ARBA00001561"/>
    </source>
</evidence>
<feature type="domain" description="LysM" evidence="11">
    <location>
        <begin position="399"/>
        <end position="442"/>
    </location>
</feature>
<comment type="catalytic activity">
    <reaction evidence="1">
        <text>Hydrolyzes the link between N-acetylmuramoyl residues and L-amino acid residues in certain cell-wall glycopeptides.</text>
        <dbReference type="EC" id="3.5.1.28"/>
    </reaction>
</comment>
<feature type="chain" id="PRO_5041648226" description="N-acetylmuramoyl-L-alanine amidase AmiC" evidence="10">
    <location>
        <begin position="27"/>
        <end position="445"/>
    </location>
</feature>
<evidence type="ECO:0000256" key="9">
    <source>
        <dbReference type="ARBA" id="ARBA00074581"/>
    </source>
</evidence>
<dbReference type="FunFam" id="3.40.630.40:FF:000001">
    <property type="entry name" value="N-acetylmuramoyl-L-alanine amidase"/>
    <property type="match status" value="1"/>
</dbReference>
<dbReference type="Pfam" id="PF11741">
    <property type="entry name" value="AMIN"/>
    <property type="match status" value="1"/>
</dbReference>
<protein>
    <recommendedName>
        <fullName evidence="9">N-acetylmuramoyl-L-alanine amidase AmiC</fullName>
        <ecNumber evidence="4">3.5.1.28</ecNumber>
    </recommendedName>
</protein>
<evidence type="ECO:0000256" key="2">
    <source>
        <dbReference type="ARBA" id="ARBA00004418"/>
    </source>
</evidence>
<dbReference type="AlphaFoldDB" id="A0AA94JE81"/>
<dbReference type="Pfam" id="PF01476">
    <property type="entry name" value="LysM"/>
    <property type="match status" value="1"/>
</dbReference>
<evidence type="ECO:0000256" key="4">
    <source>
        <dbReference type="ARBA" id="ARBA00011901"/>
    </source>
</evidence>
<dbReference type="EC" id="3.5.1.28" evidence="4"/>
<evidence type="ECO:0000256" key="8">
    <source>
        <dbReference type="ARBA" id="ARBA00023316"/>
    </source>
</evidence>
<reference evidence="13" key="1">
    <citation type="journal article" date="2018" name="Front. Microbiol.">
        <title>Genome-Based Analysis Reveals the Taxonomy and Diversity of the Family Idiomarinaceae.</title>
        <authorList>
            <person name="Liu Y."/>
            <person name="Lai Q."/>
            <person name="Shao Z."/>
        </authorList>
    </citation>
    <scope>NUCLEOTIDE SEQUENCE [LARGE SCALE GENOMIC DNA]</scope>
    <source>
        <strain evidence="13">SN-14</strain>
    </source>
</reference>
<accession>A0AA94JE81</accession>
<evidence type="ECO:0000256" key="3">
    <source>
        <dbReference type="ARBA" id="ARBA00010860"/>
    </source>
</evidence>
<dbReference type="Gene3D" id="3.10.350.10">
    <property type="entry name" value="LysM domain"/>
    <property type="match status" value="1"/>
</dbReference>
<dbReference type="CDD" id="cd02696">
    <property type="entry name" value="MurNAc-LAA"/>
    <property type="match status" value="1"/>
</dbReference>
<dbReference type="SUPFAM" id="SSF53187">
    <property type="entry name" value="Zn-dependent exopeptidases"/>
    <property type="match status" value="1"/>
</dbReference>
<keyword evidence="8" id="KW-0961">Cell wall biogenesis/degradation</keyword>
<dbReference type="InterPro" id="IPR002508">
    <property type="entry name" value="MurNAc-LAA_cat"/>
</dbReference>
<name>A0AA94JE81_9GAMM</name>
<evidence type="ECO:0000256" key="5">
    <source>
        <dbReference type="ARBA" id="ARBA00022729"/>
    </source>
</evidence>
<dbReference type="GO" id="GO:0071555">
    <property type="term" value="P:cell wall organization"/>
    <property type="evidence" value="ECO:0007669"/>
    <property type="project" value="UniProtKB-KW"/>
</dbReference>
<dbReference type="SMART" id="SM00646">
    <property type="entry name" value="Ami_3"/>
    <property type="match status" value="1"/>
</dbReference>
<dbReference type="Gene3D" id="2.60.40.3500">
    <property type="match status" value="1"/>
</dbReference>
<keyword evidence="7" id="KW-0378">Hydrolase</keyword>
<sequence length="445" mass="49110">MNYRRIFGNVWQSALVLILTLAPALAAAQNSIESIRVWPSPDKTRIVFDLKKAPDYSYFTLYGSDPLRLVIDFSNTSLKTSLDELGEDSLLVDLIRTSTPKNNNDTRIVIELAAKSEPQIFPLPANESYPDRLVVDLPGKSAERSGPAKSIAELKDRKVTIAIDAGHGGDDPGSIGPSGTYEKTVVLKIARALASMINDDPGMQAYLIRSGDYYVDLNLRPQKAWQAKADFFVSIHADAFRTPQPRGASVWVLSKRRADSEVGRWLEGTERKSELLGGAETIIRDTGHEPFLAQTLLDMSMDSSIAGAYSASRYIIDEMSRITKMHKSKPQAASFAVLKSPDKPSLLVETGFISNPHEERLLNSNGHQQKLARAIYNGIRQYFVNNPLDNTYLANHGTIEYTVKSGDALSLIAERYGTTVAAIKRENNLKSSVLQVGQKLTIPSR</sequence>
<dbReference type="SMART" id="SM00257">
    <property type="entry name" value="LysM"/>
    <property type="match status" value="1"/>
</dbReference>
<dbReference type="GO" id="GO:0009253">
    <property type="term" value="P:peptidoglycan catabolic process"/>
    <property type="evidence" value="ECO:0007669"/>
    <property type="project" value="InterPro"/>
</dbReference>
<dbReference type="InterPro" id="IPR021731">
    <property type="entry name" value="AMIN_dom"/>
</dbReference>
<evidence type="ECO:0000259" key="11">
    <source>
        <dbReference type="PROSITE" id="PS51782"/>
    </source>
</evidence>
<evidence type="ECO:0000256" key="7">
    <source>
        <dbReference type="ARBA" id="ARBA00022801"/>
    </source>
</evidence>
<dbReference type="InterPro" id="IPR036779">
    <property type="entry name" value="LysM_dom_sf"/>
</dbReference>
<keyword evidence="6" id="KW-0574">Periplasm</keyword>
<keyword evidence="5 10" id="KW-0732">Signal</keyword>
<evidence type="ECO:0000256" key="10">
    <source>
        <dbReference type="SAM" id="SignalP"/>
    </source>
</evidence>
<proteinExistence type="inferred from homology"/>
<dbReference type="RefSeq" id="WP_105305505.1">
    <property type="nucleotide sequence ID" value="NZ_PIPS01000001.1"/>
</dbReference>
<gene>
    <name evidence="12" type="ORF">CWE23_05410</name>
</gene>
<dbReference type="PROSITE" id="PS51782">
    <property type="entry name" value="LYSM"/>
    <property type="match status" value="1"/>
</dbReference>
<dbReference type="Pfam" id="PF01520">
    <property type="entry name" value="Amidase_3"/>
    <property type="match status" value="1"/>
</dbReference>
<dbReference type="GO" id="GO:0030288">
    <property type="term" value="C:outer membrane-bounded periplasmic space"/>
    <property type="evidence" value="ECO:0007669"/>
    <property type="project" value="TreeGrafter"/>
</dbReference>
<dbReference type="SUPFAM" id="SSF54106">
    <property type="entry name" value="LysM domain"/>
    <property type="match status" value="1"/>
</dbReference>
<organism evidence="12 13">
    <name type="scientific">Idiomarina aquatica</name>
    <dbReference type="NCBI Taxonomy" id="1327752"/>
    <lineage>
        <taxon>Bacteria</taxon>
        <taxon>Pseudomonadati</taxon>
        <taxon>Pseudomonadota</taxon>
        <taxon>Gammaproteobacteria</taxon>
        <taxon>Alteromonadales</taxon>
        <taxon>Idiomarinaceae</taxon>
        <taxon>Idiomarina</taxon>
    </lineage>
</organism>
<evidence type="ECO:0000313" key="13">
    <source>
        <dbReference type="Proteomes" id="UP000286680"/>
    </source>
</evidence>
<comment type="subcellular location">
    <subcellularLocation>
        <location evidence="2">Periplasm</location>
    </subcellularLocation>
</comment>
<evidence type="ECO:0000313" key="12">
    <source>
        <dbReference type="EMBL" id="RUO45438.1"/>
    </source>
</evidence>
<dbReference type="InterPro" id="IPR050695">
    <property type="entry name" value="N-acetylmuramoyl_amidase_3"/>
</dbReference>
<dbReference type="PANTHER" id="PTHR30404">
    <property type="entry name" value="N-ACETYLMURAMOYL-L-ALANINE AMIDASE"/>
    <property type="match status" value="1"/>
</dbReference>
<evidence type="ECO:0000256" key="6">
    <source>
        <dbReference type="ARBA" id="ARBA00022764"/>
    </source>
</evidence>
<dbReference type="Proteomes" id="UP000286680">
    <property type="component" value="Unassembled WGS sequence"/>
</dbReference>
<comment type="caution">
    <text evidence="12">The sequence shown here is derived from an EMBL/GenBank/DDBJ whole genome shotgun (WGS) entry which is preliminary data.</text>
</comment>
<dbReference type="EMBL" id="PIPS01000001">
    <property type="protein sequence ID" value="RUO45438.1"/>
    <property type="molecule type" value="Genomic_DNA"/>
</dbReference>